<accession>A0A1G2LCK6</accession>
<dbReference type="SUPFAM" id="SSF48452">
    <property type="entry name" value="TPR-like"/>
    <property type="match status" value="1"/>
</dbReference>
<organism evidence="8 9">
    <name type="scientific">Candidatus Sungbacteria bacterium RIFCSPLOWO2_01_FULL_59_16</name>
    <dbReference type="NCBI Taxonomy" id="1802280"/>
    <lineage>
        <taxon>Bacteria</taxon>
        <taxon>Candidatus Sungiibacteriota</taxon>
    </lineage>
</organism>
<evidence type="ECO:0000256" key="1">
    <source>
        <dbReference type="ARBA" id="ARBA00004141"/>
    </source>
</evidence>
<evidence type="ECO:0000313" key="8">
    <source>
        <dbReference type="EMBL" id="OHA08529.1"/>
    </source>
</evidence>
<protein>
    <recommendedName>
        <fullName evidence="7">O-antigen ligase-related domain-containing protein</fullName>
    </recommendedName>
</protein>
<feature type="transmembrane region" description="Helical" evidence="6">
    <location>
        <begin position="405"/>
        <end position="424"/>
    </location>
</feature>
<dbReference type="SMART" id="SM00028">
    <property type="entry name" value="TPR"/>
    <property type="match status" value="4"/>
</dbReference>
<feature type="transmembrane region" description="Helical" evidence="6">
    <location>
        <begin position="344"/>
        <end position="368"/>
    </location>
</feature>
<reference evidence="8 9" key="1">
    <citation type="journal article" date="2016" name="Nat. Commun.">
        <title>Thousands of microbial genomes shed light on interconnected biogeochemical processes in an aquifer system.</title>
        <authorList>
            <person name="Anantharaman K."/>
            <person name="Brown C.T."/>
            <person name="Hug L.A."/>
            <person name="Sharon I."/>
            <person name="Castelle C.J."/>
            <person name="Probst A.J."/>
            <person name="Thomas B.C."/>
            <person name="Singh A."/>
            <person name="Wilkins M.J."/>
            <person name="Karaoz U."/>
            <person name="Brodie E.L."/>
            <person name="Williams K.H."/>
            <person name="Hubbard S.S."/>
            <person name="Banfield J.F."/>
        </authorList>
    </citation>
    <scope>NUCLEOTIDE SEQUENCE [LARGE SCALE GENOMIC DNA]</scope>
</reference>
<feature type="transmembrane region" description="Helical" evidence="6">
    <location>
        <begin position="244"/>
        <end position="263"/>
    </location>
</feature>
<keyword evidence="5" id="KW-0802">TPR repeat</keyword>
<evidence type="ECO:0000256" key="3">
    <source>
        <dbReference type="ARBA" id="ARBA00022989"/>
    </source>
</evidence>
<dbReference type="InterPro" id="IPR007016">
    <property type="entry name" value="O-antigen_ligase-rel_domated"/>
</dbReference>
<feature type="repeat" description="TPR" evidence="5">
    <location>
        <begin position="581"/>
        <end position="614"/>
    </location>
</feature>
<dbReference type="InterPro" id="IPR051533">
    <property type="entry name" value="WaaL-like"/>
</dbReference>
<feature type="transmembrane region" description="Helical" evidence="6">
    <location>
        <begin position="12"/>
        <end position="34"/>
    </location>
</feature>
<evidence type="ECO:0000256" key="2">
    <source>
        <dbReference type="ARBA" id="ARBA00022692"/>
    </source>
</evidence>
<dbReference type="Proteomes" id="UP000176705">
    <property type="component" value="Unassembled WGS sequence"/>
</dbReference>
<dbReference type="GO" id="GO:0016020">
    <property type="term" value="C:membrane"/>
    <property type="evidence" value="ECO:0007669"/>
    <property type="project" value="UniProtKB-SubCell"/>
</dbReference>
<dbReference type="EMBL" id="MHQS01000015">
    <property type="protein sequence ID" value="OHA08529.1"/>
    <property type="molecule type" value="Genomic_DNA"/>
</dbReference>
<keyword evidence="3 6" id="KW-1133">Transmembrane helix</keyword>
<dbReference type="InterPro" id="IPR019734">
    <property type="entry name" value="TPR_rpt"/>
</dbReference>
<evidence type="ECO:0000256" key="6">
    <source>
        <dbReference type="SAM" id="Phobius"/>
    </source>
</evidence>
<keyword evidence="2 6" id="KW-0812">Transmembrane</keyword>
<dbReference type="InterPro" id="IPR011990">
    <property type="entry name" value="TPR-like_helical_dom_sf"/>
</dbReference>
<feature type="domain" description="O-antigen ligase-related" evidence="7">
    <location>
        <begin position="203"/>
        <end position="356"/>
    </location>
</feature>
<dbReference type="Pfam" id="PF04932">
    <property type="entry name" value="Wzy_C"/>
    <property type="match status" value="1"/>
</dbReference>
<name>A0A1G2LCK6_9BACT</name>
<feature type="transmembrane region" description="Helical" evidence="6">
    <location>
        <begin position="431"/>
        <end position="455"/>
    </location>
</feature>
<proteinExistence type="predicted"/>
<evidence type="ECO:0000259" key="7">
    <source>
        <dbReference type="Pfam" id="PF04932"/>
    </source>
</evidence>
<dbReference type="PANTHER" id="PTHR37422:SF13">
    <property type="entry name" value="LIPOPOLYSACCHARIDE BIOSYNTHESIS PROTEIN PA4999-RELATED"/>
    <property type="match status" value="1"/>
</dbReference>
<feature type="transmembrane region" description="Helical" evidence="6">
    <location>
        <begin position="380"/>
        <end position="399"/>
    </location>
</feature>
<sequence length="730" mass="81655">MPQTEKSLSWILKGGLLLAPFCVLLVTRSLYFPFITGKNFAFRILVEALALVWVYAAVRFPNFRPRSTALAWAAAIFIAVLGVAAALGISPYRSFWSNFERMEGFIGLLHLFLYFLLLGSVFKTDRDWRLFFHTSLISSILVSLYAVGQISGRFAIHQGGMRVDATLGNATYLAAYLLFHLFLLIWFFLRSEHPWWRLGYAAVFLLELYILYATATRGAILGFLGGLAVLAVLLAFFRGGAMRRAAIAGLGVLVAVPILFFFVRNTAFVQKNDVLVRFAAISPSEPTTQARFTIWGMAIEGWKERPILGWGQENFLFVFSKYYDPSLWRQEPWFDRAHNVFLDWLIAGGLLGLGAYLSMYAIAGWTAFRLFRQGRLDEASFVVMLSLLAAHFFQNLFVFDNLTSYILFFTVLAYVHAAATGGPARRRRLPAFAPALAFGATAIAAILFIAVFYFANVKPVRAAKSILDGFRIVETGEPAGKVDVLTKTFEQGIGLHTFGTMELREQISQTALRLASDPAIASQDKQKYFEFAISELEAERRAFPSDMRAKAFLATLLTSAGRPADAIAVLDEALAISPRRPQFYFIAAEAYLNGGDEERAVETVRRAYELAPDYPEAIANLAVVLILTGRDEEAESLFMRHYGMTEVANERYAEAYTRVNRFDKAIPIWEKLIAASPRDAQLHASLGVSYARAGRPEDGIREIQRAIELESRFQAQGEAIIRQIRSGALR</sequence>
<comment type="subcellular location">
    <subcellularLocation>
        <location evidence="1">Membrane</location>
        <topology evidence="1">Multi-pass membrane protein</topology>
    </subcellularLocation>
</comment>
<keyword evidence="4 6" id="KW-0472">Membrane</keyword>
<dbReference type="STRING" id="1802280.A3B37_00310"/>
<gene>
    <name evidence="8" type="ORF">A3B37_00310</name>
</gene>
<evidence type="ECO:0000256" key="5">
    <source>
        <dbReference type="PROSITE-ProRule" id="PRU00339"/>
    </source>
</evidence>
<dbReference type="Gene3D" id="1.25.40.10">
    <property type="entry name" value="Tetratricopeptide repeat domain"/>
    <property type="match status" value="2"/>
</dbReference>
<feature type="transmembrane region" description="Helical" evidence="6">
    <location>
        <begin position="170"/>
        <end position="188"/>
    </location>
</feature>
<evidence type="ECO:0000313" key="9">
    <source>
        <dbReference type="Proteomes" id="UP000176705"/>
    </source>
</evidence>
<feature type="transmembrane region" description="Helical" evidence="6">
    <location>
        <begin position="40"/>
        <end position="58"/>
    </location>
</feature>
<feature type="transmembrane region" description="Helical" evidence="6">
    <location>
        <begin position="70"/>
        <end position="92"/>
    </location>
</feature>
<dbReference type="PROSITE" id="PS50005">
    <property type="entry name" value="TPR"/>
    <property type="match status" value="2"/>
</dbReference>
<feature type="transmembrane region" description="Helical" evidence="6">
    <location>
        <begin position="218"/>
        <end position="237"/>
    </location>
</feature>
<feature type="transmembrane region" description="Helical" evidence="6">
    <location>
        <begin position="130"/>
        <end position="150"/>
    </location>
</feature>
<dbReference type="PANTHER" id="PTHR37422">
    <property type="entry name" value="TEICHURONIC ACID BIOSYNTHESIS PROTEIN TUAE"/>
    <property type="match status" value="1"/>
</dbReference>
<feature type="transmembrane region" description="Helical" evidence="6">
    <location>
        <begin position="104"/>
        <end position="123"/>
    </location>
</feature>
<comment type="caution">
    <text evidence="8">The sequence shown here is derived from an EMBL/GenBank/DDBJ whole genome shotgun (WGS) entry which is preliminary data.</text>
</comment>
<feature type="transmembrane region" description="Helical" evidence="6">
    <location>
        <begin position="195"/>
        <end position="212"/>
    </location>
</feature>
<dbReference type="AlphaFoldDB" id="A0A1G2LCK6"/>
<evidence type="ECO:0000256" key="4">
    <source>
        <dbReference type="ARBA" id="ARBA00023136"/>
    </source>
</evidence>
<dbReference type="Pfam" id="PF13429">
    <property type="entry name" value="TPR_15"/>
    <property type="match status" value="1"/>
</dbReference>
<feature type="repeat" description="TPR" evidence="5">
    <location>
        <begin position="680"/>
        <end position="713"/>
    </location>
</feature>